<dbReference type="InterPro" id="IPR050769">
    <property type="entry name" value="NAT_camello-type"/>
</dbReference>
<dbReference type="SUPFAM" id="SSF46785">
    <property type="entry name" value="Winged helix' DNA-binding domain"/>
    <property type="match status" value="1"/>
</dbReference>
<evidence type="ECO:0000313" key="4">
    <source>
        <dbReference type="Proteomes" id="UP001301769"/>
    </source>
</evidence>
<dbReference type="PANTHER" id="PTHR13947">
    <property type="entry name" value="GNAT FAMILY N-ACETYLTRANSFERASE"/>
    <property type="match status" value="1"/>
</dbReference>
<dbReference type="CDD" id="cd04301">
    <property type="entry name" value="NAT_SF"/>
    <property type="match status" value="1"/>
</dbReference>
<feature type="domain" description="N-acetyltransferase" evidence="2">
    <location>
        <begin position="224"/>
        <end position="356"/>
    </location>
</feature>
<dbReference type="EMBL" id="MU858308">
    <property type="protein sequence ID" value="KAK4207258.1"/>
    <property type="molecule type" value="Genomic_DNA"/>
</dbReference>
<keyword evidence="1" id="KW-0808">Transferase</keyword>
<comment type="caution">
    <text evidence="3">The sequence shown here is derived from an EMBL/GenBank/DDBJ whole genome shotgun (WGS) entry which is preliminary data.</text>
</comment>
<evidence type="ECO:0000313" key="3">
    <source>
        <dbReference type="EMBL" id="KAK4207258.1"/>
    </source>
</evidence>
<dbReference type="InterPro" id="IPR036388">
    <property type="entry name" value="WH-like_DNA-bd_sf"/>
</dbReference>
<dbReference type="InterPro" id="IPR000182">
    <property type="entry name" value="GNAT_dom"/>
</dbReference>
<dbReference type="AlphaFoldDB" id="A0AAN6XUR3"/>
<gene>
    <name evidence="3" type="ORF">QBC37DRAFT_99428</name>
</gene>
<sequence length="369" mass="40740">MADLITSLRTASRKLVREWGFLRPSLPGMALSHLAVHCLIEIDNCSSPCAFSELCTELQVTPHDLGAVIAELIRGGYITIVPNSRPKEGHKEDHEGLFILTSIGKETLSDVNAYAQNQIAKALQVAHPTFGTDITTALGLYATALEASRLAEANPTPELTPIASPVRELASPIFPPPTKPAVRIVTGYIPGLLGRTLEMNSTYYWDLVQWGPEFESDLGAGIADLIKRLDNPLNQAWSVVRTISPPTPGKPARERIEGVIYVDGECSGEEGVAKIRAFILDDSVRGMGLGKRMVSEAMKFVRESGFRECRLTTMRMLAPAIRLYENEGFVQTGEQWESHWGKGHTALHFTWRRDQDPKIDQQQPKTTEP</sequence>
<dbReference type="Pfam" id="PF00583">
    <property type="entry name" value="Acetyltransf_1"/>
    <property type="match status" value="1"/>
</dbReference>
<protein>
    <recommendedName>
        <fullName evidence="2">N-acetyltransferase domain-containing protein</fullName>
    </recommendedName>
</protein>
<dbReference type="Gene3D" id="1.10.10.10">
    <property type="entry name" value="Winged helix-like DNA-binding domain superfamily/Winged helix DNA-binding domain"/>
    <property type="match status" value="1"/>
</dbReference>
<dbReference type="SUPFAM" id="SSF55729">
    <property type="entry name" value="Acyl-CoA N-acyltransferases (Nat)"/>
    <property type="match status" value="1"/>
</dbReference>
<dbReference type="Gene3D" id="3.40.630.30">
    <property type="match status" value="1"/>
</dbReference>
<name>A0AAN6XUR3_9PEZI</name>
<dbReference type="GO" id="GO:0008080">
    <property type="term" value="F:N-acetyltransferase activity"/>
    <property type="evidence" value="ECO:0007669"/>
    <property type="project" value="InterPro"/>
</dbReference>
<dbReference type="PANTHER" id="PTHR13947:SF37">
    <property type="entry name" value="LD18367P"/>
    <property type="match status" value="1"/>
</dbReference>
<dbReference type="InterPro" id="IPR016181">
    <property type="entry name" value="Acyl_CoA_acyltransferase"/>
</dbReference>
<reference evidence="3" key="2">
    <citation type="submission" date="2023-05" db="EMBL/GenBank/DDBJ databases">
        <authorList>
            <consortium name="Lawrence Berkeley National Laboratory"/>
            <person name="Steindorff A."/>
            <person name="Hensen N."/>
            <person name="Bonometti L."/>
            <person name="Westerberg I."/>
            <person name="Brannstrom I.O."/>
            <person name="Guillou S."/>
            <person name="Cros-Aarteil S."/>
            <person name="Calhoun S."/>
            <person name="Haridas S."/>
            <person name="Kuo A."/>
            <person name="Mondo S."/>
            <person name="Pangilinan J."/>
            <person name="Riley R."/>
            <person name="Labutti K."/>
            <person name="Andreopoulos B."/>
            <person name="Lipzen A."/>
            <person name="Chen C."/>
            <person name="Yanf M."/>
            <person name="Daum C."/>
            <person name="Ng V."/>
            <person name="Clum A."/>
            <person name="Ohm R."/>
            <person name="Martin F."/>
            <person name="Silar P."/>
            <person name="Natvig D."/>
            <person name="Lalanne C."/>
            <person name="Gautier V."/>
            <person name="Ament-Velasquez S.L."/>
            <person name="Kruys A."/>
            <person name="Hutchinson M.I."/>
            <person name="Powell A.J."/>
            <person name="Barry K."/>
            <person name="Miller A.N."/>
            <person name="Grigoriev I.V."/>
            <person name="Debuchy R."/>
            <person name="Gladieux P."/>
            <person name="Thoren M.H."/>
            <person name="Johannesson H."/>
        </authorList>
    </citation>
    <scope>NUCLEOTIDE SEQUENCE</scope>
    <source>
        <strain evidence="3">PSN293</strain>
    </source>
</reference>
<accession>A0AAN6XUR3</accession>
<evidence type="ECO:0000256" key="1">
    <source>
        <dbReference type="ARBA" id="ARBA00022679"/>
    </source>
</evidence>
<dbReference type="InterPro" id="IPR036390">
    <property type="entry name" value="WH_DNA-bd_sf"/>
</dbReference>
<organism evidence="3 4">
    <name type="scientific">Rhypophila decipiens</name>
    <dbReference type="NCBI Taxonomy" id="261697"/>
    <lineage>
        <taxon>Eukaryota</taxon>
        <taxon>Fungi</taxon>
        <taxon>Dikarya</taxon>
        <taxon>Ascomycota</taxon>
        <taxon>Pezizomycotina</taxon>
        <taxon>Sordariomycetes</taxon>
        <taxon>Sordariomycetidae</taxon>
        <taxon>Sordariales</taxon>
        <taxon>Naviculisporaceae</taxon>
        <taxon>Rhypophila</taxon>
    </lineage>
</organism>
<proteinExistence type="predicted"/>
<dbReference type="Proteomes" id="UP001301769">
    <property type="component" value="Unassembled WGS sequence"/>
</dbReference>
<keyword evidence="4" id="KW-1185">Reference proteome</keyword>
<reference evidence="3" key="1">
    <citation type="journal article" date="2023" name="Mol. Phylogenet. Evol.">
        <title>Genome-scale phylogeny and comparative genomics of the fungal order Sordariales.</title>
        <authorList>
            <person name="Hensen N."/>
            <person name="Bonometti L."/>
            <person name="Westerberg I."/>
            <person name="Brannstrom I.O."/>
            <person name="Guillou S."/>
            <person name="Cros-Aarteil S."/>
            <person name="Calhoun S."/>
            <person name="Haridas S."/>
            <person name="Kuo A."/>
            <person name="Mondo S."/>
            <person name="Pangilinan J."/>
            <person name="Riley R."/>
            <person name="LaButti K."/>
            <person name="Andreopoulos B."/>
            <person name="Lipzen A."/>
            <person name="Chen C."/>
            <person name="Yan M."/>
            <person name="Daum C."/>
            <person name="Ng V."/>
            <person name="Clum A."/>
            <person name="Steindorff A."/>
            <person name="Ohm R.A."/>
            <person name="Martin F."/>
            <person name="Silar P."/>
            <person name="Natvig D.O."/>
            <person name="Lalanne C."/>
            <person name="Gautier V."/>
            <person name="Ament-Velasquez S.L."/>
            <person name="Kruys A."/>
            <person name="Hutchinson M.I."/>
            <person name="Powell A.J."/>
            <person name="Barry K."/>
            <person name="Miller A.N."/>
            <person name="Grigoriev I.V."/>
            <person name="Debuchy R."/>
            <person name="Gladieux P."/>
            <person name="Hiltunen Thoren M."/>
            <person name="Johannesson H."/>
        </authorList>
    </citation>
    <scope>NUCLEOTIDE SEQUENCE</scope>
    <source>
        <strain evidence="3">PSN293</strain>
    </source>
</reference>
<evidence type="ECO:0000259" key="2">
    <source>
        <dbReference type="PROSITE" id="PS51186"/>
    </source>
</evidence>
<dbReference type="PROSITE" id="PS51186">
    <property type="entry name" value="GNAT"/>
    <property type="match status" value="1"/>
</dbReference>